<protein>
    <submittedName>
        <fullName evidence="1">Uncharacterized protein</fullName>
    </submittedName>
</protein>
<gene>
    <name evidence="1" type="ORF">ACFODV_16290</name>
</gene>
<dbReference type="EMBL" id="JBHRSQ010000040">
    <property type="protein sequence ID" value="MFC2993580.1"/>
    <property type="molecule type" value="Genomic_DNA"/>
</dbReference>
<accession>A0ABV7BBL4</accession>
<comment type="caution">
    <text evidence="1">The sequence shown here is derived from an EMBL/GenBank/DDBJ whole genome shotgun (WGS) entry which is preliminary data.</text>
</comment>
<dbReference type="RefSeq" id="WP_379761325.1">
    <property type="nucleotide sequence ID" value="NZ_JBHRSQ010000040.1"/>
</dbReference>
<sequence>MLFPAIHQQVDWSKGYSFLDKELQQITADANSGRRYADKLIKVYALDG</sequence>
<reference evidence="2" key="1">
    <citation type="journal article" date="2019" name="Int. J. Syst. Evol. Microbiol.">
        <title>The Global Catalogue of Microorganisms (GCM) 10K type strain sequencing project: providing services to taxonomists for standard genome sequencing and annotation.</title>
        <authorList>
            <consortium name="The Broad Institute Genomics Platform"/>
            <consortium name="The Broad Institute Genome Sequencing Center for Infectious Disease"/>
            <person name="Wu L."/>
            <person name="Ma J."/>
        </authorList>
    </citation>
    <scope>NUCLEOTIDE SEQUENCE [LARGE SCALE GENOMIC DNA]</scope>
    <source>
        <strain evidence="2">KCTC 52660</strain>
    </source>
</reference>
<dbReference type="Proteomes" id="UP001595386">
    <property type="component" value="Unassembled WGS sequence"/>
</dbReference>
<keyword evidence="2" id="KW-1185">Reference proteome</keyword>
<evidence type="ECO:0000313" key="1">
    <source>
        <dbReference type="EMBL" id="MFC2993580.1"/>
    </source>
</evidence>
<evidence type="ECO:0000313" key="2">
    <source>
        <dbReference type="Proteomes" id="UP001595386"/>
    </source>
</evidence>
<name>A0ABV7BBL4_9GAMM</name>
<organism evidence="1 2">
    <name type="scientific">Halomonas tibetensis</name>
    <dbReference type="NCBI Taxonomy" id="2259590"/>
    <lineage>
        <taxon>Bacteria</taxon>
        <taxon>Pseudomonadati</taxon>
        <taxon>Pseudomonadota</taxon>
        <taxon>Gammaproteobacteria</taxon>
        <taxon>Oceanospirillales</taxon>
        <taxon>Halomonadaceae</taxon>
        <taxon>Halomonas</taxon>
    </lineage>
</organism>
<proteinExistence type="predicted"/>